<feature type="region of interest" description="Disordered" evidence="6">
    <location>
        <begin position="434"/>
        <end position="501"/>
    </location>
</feature>
<evidence type="ECO:0000256" key="6">
    <source>
        <dbReference type="SAM" id="MobiDB-lite"/>
    </source>
</evidence>
<reference evidence="9" key="1">
    <citation type="journal article" date="2011" name="Genome Res.">
        <title>Phylogeny-wide analysis of social amoeba genomes highlights ancient origins for complex intercellular communication.</title>
        <authorList>
            <person name="Heidel A.J."/>
            <person name="Lawal H.M."/>
            <person name="Felder M."/>
            <person name="Schilde C."/>
            <person name="Helps N.R."/>
            <person name="Tunggal B."/>
            <person name="Rivero F."/>
            <person name="John U."/>
            <person name="Schleicher M."/>
            <person name="Eichinger L."/>
            <person name="Platzer M."/>
            <person name="Noegel A.A."/>
            <person name="Schaap P."/>
            <person name="Gloeckner G."/>
        </authorList>
    </citation>
    <scope>NUCLEOTIDE SEQUENCE [LARGE SCALE GENOMIC DNA]</scope>
    <source>
        <strain evidence="9">SH3</strain>
    </source>
</reference>
<dbReference type="InterPro" id="IPR036070">
    <property type="entry name" value="Nop_dom_sf"/>
</dbReference>
<dbReference type="Pfam" id="PF12796">
    <property type="entry name" value="Ank_2"/>
    <property type="match status" value="1"/>
</dbReference>
<dbReference type="InterPro" id="IPR012976">
    <property type="entry name" value="NOSIC"/>
</dbReference>
<dbReference type="Proteomes" id="UP000007797">
    <property type="component" value="Unassembled WGS sequence"/>
</dbReference>
<dbReference type="Gene3D" id="1.10.287.4070">
    <property type="match status" value="1"/>
</dbReference>
<evidence type="ECO:0000256" key="2">
    <source>
        <dbReference type="ARBA" id="ARBA00009211"/>
    </source>
</evidence>
<feature type="compositionally biased region" description="Basic and acidic residues" evidence="6">
    <location>
        <begin position="446"/>
        <end position="501"/>
    </location>
</feature>
<dbReference type="KEGG" id="dfa:DFA_02824"/>
<comment type="similarity">
    <text evidence="2">Belongs to the NOP5/NOP56 family.</text>
</comment>
<dbReference type="InterPro" id="IPR036770">
    <property type="entry name" value="Ankyrin_rpt-contain_sf"/>
</dbReference>
<dbReference type="PANTHER" id="PTHR10894">
    <property type="entry name" value="NUCLEOLAR PROTEIN 5 NUCLEOLAR PROTEIN NOP5 NOP58"/>
    <property type="match status" value="1"/>
</dbReference>
<dbReference type="OrthoDB" id="6780543at2759"/>
<keyword evidence="4" id="KW-0539">Nucleus</keyword>
<dbReference type="Gene3D" id="1.10.246.90">
    <property type="entry name" value="Nop domain"/>
    <property type="match status" value="1"/>
</dbReference>
<proteinExistence type="inferred from homology"/>
<evidence type="ECO:0000256" key="3">
    <source>
        <dbReference type="ARBA" id="ARBA00022517"/>
    </source>
</evidence>
<keyword evidence="9" id="KW-1185">Reference proteome</keyword>
<dbReference type="PANTHER" id="PTHR10894:SF0">
    <property type="entry name" value="NUCLEOLAR PROTEIN 56"/>
    <property type="match status" value="1"/>
</dbReference>
<dbReference type="EMBL" id="GL883006">
    <property type="protein sequence ID" value="EGG24581.1"/>
    <property type="molecule type" value="Genomic_DNA"/>
</dbReference>
<dbReference type="InterPro" id="IPR012974">
    <property type="entry name" value="NOP58/56_N"/>
</dbReference>
<feature type="domain" description="Nop" evidence="7">
    <location>
        <begin position="287"/>
        <end position="407"/>
    </location>
</feature>
<dbReference type="SMART" id="SM00931">
    <property type="entry name" value="NOSIC"/>
    <property type="match status" value="1"/>
</dbReference>
<protein>
    <recommendedName>
        <fullName evidence="5">Nucleolar protein 56</fullName>
    </recommendedName>
</protein>
<dbReference type="Gene3D" id="1.25.40.20">
    <property type="entry name" value="Ankyrin repeat-containing domain"/>
    <property type="match status" value="2"/>
</dbReference>
<dbReference type="GO" id="GO:0042254">
    <property type="term" value="P:ribosome biogenesis"/>
    <property type="evidence" value="ECO:0007669"/>
    <property type="project" value="UniProtKB-KW"/>
</dbReference>
<evidence type="ECO:0000256" key="5">
    <source>
        <dbReference type="ARBA" id="ARBA00040742"/>
    </source>
</evidence>
<dbReference type="FunFam" id="1.10.287.4070:FF:000002">
    <property type="entry name" value="Nucleolar protein 56"/>
    <property type="match status" value="1"/>
</dbReference>
<gene>
    <name evidence="8" type="primary">nol5a</name>
    <name evidence="8" type="ORF">DFA_02824</name>
</gene>
<dbReference type="Pfam" id="PF01798">
    <property type="entry name" value="Nop"/>
    <property type="match status" value="1"/>
</dbReference>
<dbReference type="FunFam" id="1.10.246.90:FF:000001">
    <property type="entry name" value="Nucleolar protein 56"/>
    <property type="match status" value="1"/>
</dbReference>
<dbReference type="AlphaFoldDB" id="F4PIK1"/>
<evidence type="ECO:0000256" key="4">
    <source>
        <dbReference type="ARBA" id="ARBA00023242"/>
    </source>
</evidence>
<dbReference type="InterPro" id="IPR042239">
    <property type="entry name" value="Nop_C"/>
</dbReference>
<dbReference type="GO" id="GO:0031428">
    <property type="term" value="C:box C/D methylation guide snoRNP complex"/>
    <property type="evidence" value="ECO:0007669"/>
    <property type="project" value="InterPro"/>
</dbReference>
<sequence length="1129" mass="128536">MATHLLYETSTGFNVFSLTGTESVQNVQVQKQLQNYEKFASVCKPIGALPFKSAGEALEAINTISEGLITDNLKAFLKQTFKKSTGVILGVSDNKLAATIQEELSISCIANAATHEIFRCVRYHYPTFAKVEVEDLTKAQLGLGHSYSRSKVKFNVHKVDNMIIQSIATLEQLDKDLNTFVMRIREWYSWHFPELTKIIKDPIHYAKLIKLIEDKANISDALLGDIETIVGDETVAKSVLQAARASMGTEISVIDLESIMHFANRVIDLLEYRSSLEQYLTKKMRDCAPNLQALIGDRVGARLISRAGSLTNLAKYPASTVQILGAEKALFRAMKVRGKTPKYGIIYNSSFINSDKVATKNKGKISRCLANKISIATRIDCFSENPSDKFGLTLKKQVDDRVTFFTSGATPKRNIDVMREVIKEVEQDFANHKRTADDFEEEHNEEVEQPKKKSKKESSKKEEKEEEQPKKKSSKKESSSKEEKMEVDEKKEKKDKKKEKESSKDKEKYNIYCLLYMLVMEIEQFRITLFNKFIKKLVFNHVRWLNRTRSIDGRGRSIVYKEMDSLEWLIRHRQSLPSLLRDKICKGIGGIRFPSLAAMVLMAEMEFDLFERVYVHFEANGIKQHHTILDSAAKQGRVDIVEYLVSRQHPFTNHAVEDASSGGHLSIVKSLLTCDYIQEYWYPSHDAYEYAAKGGHLEVLRYLDECQFIEKNAASSAIDLACQHGHEHVVLYLLENRKDIKYTKQASMFPSTYQMFFNPFLGDNVDMVRFLYQDAMVNPARWDKTPRIHFKNLDTLVNRLEWLPAEFYLDQQNIKDAFIRNDIPTIEYLLELQMTGVAGRTFSLGLVINEITSNNQLAFRVLDMGKSATDSVNLEILPVLAKKGNLELLKHYMTLFVQTRGHTFTPKDREQLFVDAAKAGQVTTAKYLYENEEFIHPTKPIDPLLFQQLVVGGYLAMVEYLLSIKYSSLYVVNADLLSEAALSGDLDMVRCILLSRKGLSLTAKVFQQAITANSLQIVQYLLSKVPKKLDASKYFSDTSFNGAIGAGNIGIIRELETYSQAVLSRCTLDVGVYIYSATLGNVVMLEQVLKNRLITKPTRSLVFLHEQIKKQGHHTYLKMFIKFESQSNT</sequence>
<evidence type="ECO:0000313" key="9">
    <source>
        <dbReference type="Proteomes" id="UP000007797"/>
    </source>
</evidence>
<evidence type="ECO:0000256" key="1">
    <source>
        <dbReference type="ARBA" id="ARBA00004604"/>
    </source>
</evidence>
<dbReference type="InterPro" id="IPR002110">
    <property type="entry name" value="Ankyrin_rpt"/>
</dbReference>
<dbReference type="SUPFAM" id="SSF48403">
    <property type="entry name" value="Ankyrin repeat"/>
    <property type="match status" value="1"/>
</dbReference>
<evidence type="ECO:0000259" key="7">
    <source>
        <dbReference type="PROSITE" id="PS51358"/>
    </source>
</evidence>
<evidence type="ECO:0000313" key="8">
    <source>
        <dbReference type="EMBL" id="EGG24581.1"/>
    </source>
</evidence>
<dbReference type="STRING" id="1054147.F4PIK1"/>
<keyword evidence="3" id="KW-0690">Ribosome biogenesis</keyword>
<accession>F4PIK1</accession>
<name>F4PIK1_CACFS</name>
<dbReference type="GO" id="GO:0032040">
    <property type="term" value="C:small-subunit processome"/>
    <property type="evidence" value="ECO:0007669"/>
    <property type="project" value="InterPro"/>
</dbReference>
<dbReference type="Pfam" id="PF08156">
    <property type="entry name" value="NOP5NT"/>
    <property type="match status" value="1"/>
</dbReference>
<dbReference type="RefSeq" id="XP_004362432.1">
    <property type="nucleotide sequence ID" value="XM_004362375.1"/>
</dbReference>
<dbReference type="InterPro" id="IPR002687">
    <property type="entry name" value="Nop_dom"/>
</dbReference>
<comment type="subcellular location">
    <subcellularLocation>
        <location evidence="1">Nucleus</location>
        <location evidence="1">Nucleolus</location>
    </subcellularLocation>
</comment>
<dbReference type="PROSITE" id="PS51358">
    <property type="entry name" value="NOP"/>
    <property type="match status" value="1"/>
</dbReference>
<dbReference type="GeneID" id="14877413"/>
<dbReference type="InterPro" id="IPR045056">
    <property type="entry name" value="Nop56/Nop58"/>
</dbReference>
<dbReference type="SMART" id="SM00248">
    <property type="entry name" value="ANK"/>
    <property type="match status" value="3"/>
</dbReference>
<dbReference type="GO" id="GO:0030515">
    <property type="term" value="F:snoRNA binding"/>
    <property type="evidence" value="ECO:0007669"/>
    <property type="project" value="InterPro"/>
</dbReference>
<organism evidence="8 9">
    <name type="scientific">Cavenderia fasciculata</name>
    <name type="common">Slime mold</name>
    <name type="synonym">Dictyostelium fasciculatum</name>
    <dbReference type="NCBI Taxonomy" id="261658"/>
    <lineage>
        <taxon>Eukaryota</taxon>
        <taxon>Amoebozoa</taxon>
        <taxon>Evosea</taxon>
        <taxon>Eumycetozoa</taxon>
        <taxon>Dictyostelia</taxon>
        <taxon>Acytosteliales</taxon>
        <taxon>Cavenderiaceae</taxon>
        <taxon>Cavenderia</taxon>
    </lineage>
</organism>
<dbReference type="SUPFAM" id="SSF89124">
    <property type="entry name" value="Nop domain"/>
    <property type="match status" value="1"/>
</dbReference>